<evidence type="ECO:0000313" key="1">
    <source>
        <dbReference type="EMBL" id="CAB4698372.1"/>
    </source>
</evidence>
<accession>A0A6J6PIL4</accession>
<dbReference type="SUPFAM" id="SSF55144">
    <property type="entry name" value="LigT-like"/>
    <property type="match status" value="1"/>
</dbReference>
<dbReference type="InterPro" id="IPR009097">
    <property type="entry name" value="Cyclic_Pdiesterase"/>
</dbReference>
<reference evidence="1" key="1">
    <citation type="submission" date="2020-05" db="EMBL/GenBank/DDBJ databases">
        <authorList>
            <person name="Chiriac C."/>
            <person name="Salcher M."/>
            <person name="Ghai R."/>
            <person name="Kavagutti S V."/>
        </authorList>
    </citation>
    <scope>NUCLEOTIDE SEQUENCE</scope>
</reference>
<organism evidence="1">
    <name type="scientific">freshwater metagenome</name>
    <dbReference type="NCBI Taxonomy" id="449393"/>
    <lineage>
        <taxon>unclassified sequences</taxon>
        <taxon>metagenomes</taxon>
        <taxon>ecological metagenomes</taxon>
    </lineage>
</organism>
<dbReference type="AlphaFoldDB" id="A0A6J6PIL4"/>
<proteinExistence type="predicted"/>
<dbReference type="Pfam" id="PF13563">
    <property type="entry name" value="2_5_RNA_ligase2"/>
    <property type="match status" value="1"/>
</dbReference>
<dbReference type="Gene3D" id="3.90.1140.10">
    <property type="entry name" value="Cyclic phosphodiesterase"/>
    <property type="match status" value="1"/>
</dbReference>
<name>A0A6J6PIL4_9ZZZZ</name>
<dbReference type="EMBL" id="CAEZXP010000003">
    <property type="protein sequence ID" value="CAB4698372.1"/>
    <property type="molecule type" value="Genomic_DNA"/>
</dbReference>
<gene>
    <name evidence="1" type="ORF">UFOPK2399_01181</name>
</gene>
<sequence>MSTALETAVVLVVEPDGGPLTDVKARYNAPSIASGMPVHLTLLYPFVAPAEIDGTVFARLDDVVARHSTLSFALAEISLFPGGFVCLDPDPAEPVEALMHDLWHAFPECPPYGGEVAQPHPHVTVGKAVPEAHAEALAETVALEIRGKTPFERSVSAVTIMTRFTSGEWQPLRTLPLTG</sequence>
<protein>
    <submittedName>
        <fullName evidence="1">Unannotated protein</fullName>
    </submittedName>
</protein>